<reference evidence="2 3" key="1">
    <citation type="submission" date="2023-12" db="EMBL/GenBank/DDBJ databases">
        <title>Amycolatopsis sp. V23-08.</title>
        <authorList>
            <person name="Somphong A."/>
        </authorList>
    </citation>
    <scope>NUCLEOTIDE SEQUENCE [LARGE SCALE GENOMIC DNA]</scope>
    <source>
        <strain evidence="2 3">V23-08</strain>
    </source>
</reference>
<keyword evidence="3" id="KW-1185">Reference proteome</keyword>
<dbReference type="EMBL" id="JAYFSI010000001">
    <property type="protein sequence ID" value="MEA5358623.1"/>
    <property type="molecule type" value="Genomic_DNA"/>
</dbReference>
<accession>A0ABU5QXN1</accession>
<feature type="transmembrane region" description="Helical" evidence="1">
    <location>
        <begin position="12"/>
        <end position="36"/>
    </location>
</feature>
<evidence type="ECO:0000256" key="1">
    <source>
        <dbReference type="SAM" id="Phobius"/>
    </source>
</evidence>
<evidence type="ECO:0000313" key="2">
    <source>
        <dbReference type="EMBL" id="MEA5358623.1"/>
    </source>
</evidence>
<name>A0ABU5QXN1_9PSEU</name>
<proteinExistence type="predicted"/>
<sequence length="62" mass="6352">MTAMQIHCKAGLAVRTVAWAFTAGAIIGGGVVGYTVDASAAPLVHHEVQVTRLVAEHSGPAR</sequence>
<keyword evidence="1" id="KW-0472">Membrane</keyword>
<comment type="caution">
    <text evidence="2">The sequence shown here is derived from an EMBL/GenBank/DDBJ whole genome shotgun (WGS) entry which is preliminary data.</text>
</comment>
<organism evidence="2 3">
    <name type="scientific">Amycolatopsis heterodermiae</name>
    <dbReference type="NCBI Taxonomy" id="3110235"/>
    <lineage>
        <taxon>Bacteria</taxon>
        <taxon>Bacillati</taxon>
        <taxon>Actinomycetota</taxon>
        <taxon>Actinomycetes</taxon>
        <taxon>Pseudonocardiales</taxon>
        <taxon>Pseudonocardiaceae</taxon>
        <taxon>Amycolatopsis</taxon>
    </lineage>
</organism>
<keyword evidence="1" id="KW-0812">Transmembrane</keyword>
<protein>
    <submittedName>
        <fullName evidence="2">Uncharacterized protein</fullName>
    </submittedName>
</protein>
<gene>
    <name evidence="2" type="ORF">VA596_03675</name>
</gene>
<dbReference type="RefSeq" id="WP_323323590.1">
    <property type="nucleotide sequence ID" value="NZ_JAYFSI010000001.1"/>
</dbReference>
<dbReference type="Proteomes" id="UP001304298">
    <property type="component" value="Unassembled WGS sequence"/>
</dbReference>
<evidence type="ECO:0000313" key="3">
    <source>
        <dbReference type="Proteomes" id="UP001304298"/>
    </source>
</evidence>
<keyword evidence="1" id="KW-1133">Transmembrane helix</keyword>